<keyword evidence="3" id="KW-1185">Reference proteome</keyword>
<dbReference type="Proteomes" id="UP000507245">
    <property type="component" value="Unassembled WGS sequence"/>
</dbReference>
<accession>A0A6J5W7G7</accession>
<gene>
    <name evidence="2" type="ORF">ORAREDHAP_LOCUS9488</name>
</gene>
<protein>
    <submittedName>
        <fullName evidence="2">Uncharacterized protein</fullName>
    </submittedName>
</protein>
<dbReference type="EMBL" id="CAEKKB010000001">
    <property type="protein sequence ID" value="CAB4297540.1"/>
    <property type="molecule type" value="Genomic_DNA"/>
</dbReference>
<evidence type="ECO:0000313" key="2">
    <source>
        <dbReference type="EMBL" id="CAB4297540.1"/>
    </source>
</evidence>
<proteinExistence type="predicted"/>
<reference evidence="3" key="1">
    <citation type="journal article" date="2020" name="Genome Biol.">
        <title>Gamete binning: chromosome-level and haplotype-resolved genome assembly enabled by high-throughput single-cell sequencing of gamete genomes.</title>
        <authorList>
            <person name="Campoy J.A."/>
            <person name="Sun H."/>
            <person name="Goel M."/>
            <person name="Jiao W.-B."/>
            <person name="Folz-Donahue K."/>
            <person name="Wang N."/>
            <person name="Rubio M."/>
            <person name="Liu C."/>
            <person name="Kukat C."/>
            <person name="Ruiz D."/>
            <person name="Huettel B."/>
            <person name="Schneeberger K."/>
        </authorList>
    </citation>
    <scope>NUCLEOTIDE SEQUENCE [LARGE SCALE GENOMIC DNA]</scope>
    <source>
        <strain evidence="3">cv. Rojo Pasion</strain>
    </source>
</reference>
<evidence type="ECO:0000256" key="1">
    <source>
        <dbReference type="SAM" id="MobiDB-lite"/>
    </source>
</evidence>
<feature type="region of interest" description="Disordered" evidence="1">
    <location>
        <begin position="18"/>
        <end position="46"/>
    </location>
</feature>
<organism evidence="2 3">
    <name type="scientific">Prunus armeniaca</name>
    <name type="common">Apricot</name>
    <name type="synonym">Armeniaca vulgaris</name>
    <dbReference type="NCBI Taxonomy" id="36596"/>
    <lineage>
        <taxon>Eukaryota</taxon>
        <taxon>Viridiplantae</taxon>
        <taxon>Streptophyta</taxon>
        <taxon>Embryophyta</taxon>
        <taxon>Tracheophyta</taxon>
        <taxon>Spermatophyta</taxon>
        <taxon>Magnoliopsida</taxon>
        <taxon>eudicotyledons</taxon>
        <taxon>Gunneridae</taxon>
        <taxon>Pentapetalae</taxon>
        <taxon>rosids</taxon>
        <taxon>fabids</taxon>
        <taxon>Rosales</taxon>
        <taxon>Rosaceae</taxon>
        <taxon>Amygdaloideae</taxon>
        <taxon>Amygdaleae</taxon>
        <taxon>Prunus</taxon>
    </lineage>
</organism>
<evidence type="ECO:0000313" key="3">
    <source>
        <dbReference type="Proteomes" id="UP000507245"/>
    </source>
</evidence>
<name>A0A6J5W7G7_PRUAR</name>
<dbReference type="AlphaFoldDB" id="A0A6J5W7G7"/>
<sequence length="384" mass="43541">MMDMEYLGKKQIRVRSWSPKLKEETNKQQKNLGEEEELRPVCEGTEESRLQIPLQSEAGEVSSAKQGWICRNPLSFIRTSKMVIQGRGSLTNQTSYSQEKEELYLHRLGVQDGKELEIIFVLEEALNWEQAARQPLSSHFLKTAEGESRSKEMWEEKHELKNEVSALPVHCLSKGRKILLRMEPPCIGSWTMSNDLTVTTSQGVFDVKAKPILDIGSRLRMFIMPPEAYVSEDGKHVDYRRTKSFKGGRRRAGEEKLLSLNLYNCGHPCNMGCWGPSSWAKLNERGDLSLTQRPLIHVALVCVLDLALLFDSNSPWILKKLIGSSSYFSSKNEVLSYYDFETRLLAASKFLNVLKASSNYPLEPAVSELYWIACQISADGDVPA</sequence>